<dbReference type="EMBL" id="JAUSUN010000023">
    <property type="protein sequence ID" value="MDQ0414968.1"/>
    <property type="molecule type" value="Genomic_DNA"/>
</dbReference>
<evidence type="ECO:0000313" key="2">
    <source>
        <dbReference type="Proteomes" id="UP001242313"/>
    </source>
</evidence>
<dbReference type="Proteomes" id="UP001242313">
    <property type="component" value="Unassembled WGS sequence"/>
</dbReference>
<gene>
    <name evidence="1" type="ORF">J2S25_003180</name>
</gene>
<name>A0ABU0G015_9BACI</name>
<protein>
    <submittedName>
        <fullName evidence="1">Uncharacterized protein</fullName>
    </submittedName>
</protein>
<reference evidence="1 2" key="1">
    <citation type="submission" date="2023-07" db="EMBL/GenBank/DDBJ databases">
        <title>Genomic Encyclopedia of Type Strains, Phase IV (KMG-IV): sequencing the most valuable type-strain genomes for metagenomic binning, comparative biology and taxonomic classification.</title>
        <authorList>
            <person name="Goeker M."/>
        </authorList>
    </citation>
    <scope>NUCLEOTIDE SEQUENCE [LARGE SCALE GENOMIC DNA]</scope>
    <source>
        <strain evidence="1 2">DSM 19598</strain>
    </source>
</reference>
<sequence>MSCIGAQKNQKSEKEVINEPHWCPKKPEIGKRGHQWVVY</sequence>
<organism evidence="1 2">
    <name type="scientific">Mesobacillus stamsii</name>
    <dbReference type="NCBI Taxonomy" id="225347"/>
    <lineage>
        <taxon>Bacteria</taxon>
        <taxon>Bacillati</taxon>
        <taxon>Bacillota</taxon>
        <taxon>Bacilli</taxon>
        <taxon>Bacillales</taxon>
        <taxon>Bacillaceae</taxon>
        <taxon>Mesobacillus</taxon>
    </lineage>
</organism>
<keyword evidence="2" id="KW-1185">Reference proteome</keyword>
<proteinExistence type="predicted"/>
<comment type="caution">
    <text evidence="1">The sequence shown here is derived from an EMBL/GenBank/DDBJ whole genome shotgun (WGS) entry which is preliminary data.</text>
</comment>
<evidence type="ECO:0000313" key="1">
    <source>
        <dbReference type="EMBL" id="MDQ0414968.1"/>
    </source>
</evidence>
<accession>A0ABU0G015</accession>